<evidence type="ECO:0000256" key="4">
    <source>
        <dbReference type="ARBA" id="ARBA00023015"/>
    </source>
</evidence>
<evidence type="ECO:0000256" key="1">
    <source>
        <dbReference type="ARBA" id="ARBA00004123"/>
    </source>
</evidence>
<feature type="region of interest" description="Disordered" evidence="8">
    <location>
        <begin position="181"/>
        <end position="286"/>
    </location>
</feature>
<feature type="compositionally biased region" description="Low complexity" evidence="8">
    <location>
        <begin position="205"/>
        <end position="224"/>
    </location>
</feature>
<feature type="compositionally biased region" description="Acidic residues" evidence="8">
    <location>
        <begin position="240"/>
        <end position="261"/>
    </location>
</feature>
<keyword evidence="10" id="KW-1185">Reference proteome</keyword>
<dbReference type="PANTHER" id="PTHR13581:SF5">
    <property type="entry name" value="MRG_MORF4L-BINDING PROTEIN"/>
    <property type="match status" value="1"/>
</dbReference>
<comment type="subcellular location">
    <subcellularLocation>
        <location evidence="1">Nucleus</location>
    </subcellularLocation>
</comment>
<accession>A0A2T2P1J7</accession>
<evidence type="ECO:0000256" key="2">
    <source>
        <dbReference type="ARBA" id="ARBA00007117"/>
    </source>
</evidence>
<evidence type="ECO:0000256" key="3">
    <source>
        <dbReference type="ARBA" id="ARBA00022853"/>
    </source>
</evidence>
<feature type="compositionally biased region" description="Polar residues" evidence="8">
    <location>
        <begin position="228"/>
        <end position="237"/>
    </location>
</feature>
<dbReference type="EMBL" id="KZ678131">
    <property type="protein sequence ID" value="PSN71554.1"/>
    <property type="molecule type" value="Genomic_DNA"/>
</dbReference>
<dbReference type="Pfam" id="PF07904">
    <property type="entry name" value="Eaf7"/>
    <property type="match status" value="1"/>
</dbReference>
<feature type="compositionally biased region" description="Basic and acidic residues" evidence="8">
    <location>
        <begin position="182"/>
        <end position="191"/>
    </location>
</feature>
<keyword evidence="4" id="KW-0805">Transcription regulation</keyword>
<dbReference type="STRING" id="1448308.A0A2T2P1J7"/>
<sequence length="286" mass="31706">MPPRKKTKASAASTPLAEPLPKTPQESGSVGQSQDQELLNDPWSDDQETQLFKSMMKWKPTGMHKHFRMISIHADMRSHGFAADETPHTRIPGIWRKLNQLYDLRALDERENAYAFHDEPDPIDPDDAPHMPEFELPEDEFGELMWHRRFHGPDSAAGSSPPLLPVDDDKALFQPGLGLLKDLPDSVKSQKTESVADAATPTPKNTKSTRSSRAAAKNAKSAKAGQTAKGSKVQSVVSDSAEDEEEEDAEDESSSESEEDNTAPSTRRTNRSSTRAKPAPKRTRKR</sequence>
<dbReference type="Proteomes" id="UP000240883">
    <property type="component" value="Unassembled WGS sequence"/>
</dbReference>
<reference evidence="9 10" key="1">
    <citation type="journal article" date="2018" name="Front. Microbiol.">
        <title>Genome-Wide Analysis of Corynespora cassiicola Leaf Fall Disease Putative Effectors.</title>
        <authorList>
            <person name="Lopez D."/>
            <person name="Ribeiro S."/>
            <person name="Label P."/>
            <person name="Fumanal B."/>
            <person name="Venisse J.S."/>
            <person name="Kohler A."/>
            <person name="de Oliveira R.R."/>
            <person name="Labutti K."/>
            <person name="Lipzen A."/>
            <person name="Lail K."/>
            <person name="Bauer D."/>
            <person name="Ohm R.A."/>
            <person name="Barry K.W."/>
            <person name="Spatafora J."/>
            <person name="Grigoriev I.V."/>
            <person name="Martin F.M."/>
            <person name="Pujade-Renaud V."/>
        </authorList>
    </citation>
    <scope>NUCLEOTIDE SEQUENCE [LARGE SCALE GENOMIC DNA]</scope>
    <source>
        <strain evidence="9 10">Philippines</strain>
    </source>
</reference>
<comment type="similarity">
    <text evidence="2">Belongs to the EAF7 family.</text>
</comment>
<feature type="compositionally biased region" description="Polar residues" evidence="8">
    <location>
        <begin position="24"/>
        <end position="37"/>
    </location>
</feature>
<organism evidence="9 10">
    <name type="scientific">Corynespora cassiicola Philippines</name>
    <dbReference type="NCBI Taxonomy" id="1448308"/>
    <lineage>
        <taxon>Eukaryota</taxon>
        <taxon>Fungi</taxon>
        <taxon>Dikarya</taxon>
        <taxon>Ascomycota</taxon>
        <taxon>Pezizomycotina</taxon>
        <taxon>Dothideomycetes</taxon>
        <taxon>Pleosporomycetidae</taxon>
        <taxon>Pleosporales</taxon>
        <taxon>Corynesporascaceae</taxon>
        <taxon>Corynespora</taxon>
    </lineage>
</organism>
<keyword evidence="5" id="KW-0804">Transcription</keyword>
<protein>
    <submittedName>
        <fullName evidence="9">CT20-domain-containing protein</fullName>
    </submittedName>
</protein>
<proteinExistence type="inferred from homology"/>
<dbReference type="OrthoDB" id="5595141at2759"/>
<dbReference type="GO" id="GO:0006325">
    <property type="term" value="P:chromatin organization"/>
    <property type="evidence" value="ECO:0007669"/>
    <property type="project" value="UniProtKB-KW"/>
</dbReference>
<name>A0A2T2P1J7_CORCC</name>
<dbReference type="GO" id="GO:0006357">
    <property type="term" value="P:regulation of transcription by RNA polymerase II"/>
    <property type="evidence" value="ECO:0007669"/>
    <property type="project" value="TreeGrafter"/>
</dbReference>
<feature type="region of interest" description="Disordered" evidence="8">
    <location>
        <begin position="1"/>
        <end position="44"/>
    </location>
</feature>
<dbReference type="GO" id="GO:0005634">
    <property type="term" value="C:nucleus"/>
    <property type="evidence" value="ECO:0007669"/>
    <property type="project" value="UniProtKB-SubCell"/>
</dbReference>
<evidence type="ECO:0000313" key="9">
    <source>
        <dbReference type="EMBL" id="PSN71554.1"/>
    </source>
</evidence>
<evidence type="ECO:0000256" key="8">
    <source>
        <dbReference type="SAM" id="MobiDB-lite"/>
    </source>
</evidence>
<evidence type="ECO:0000313" key="10">
    <source>
        <dbReference type="Proteomes" id="UP000240883"/>
    </source>
</evidence>
<gene>
    <name evidence="9" type="ORF">BS50DRAFT_518710</name>
</gene>
<feature type="compositionally biased region" description="Low complexity" evidence="8">
    <location>
        <begin position="265"/>
        <end position="277"/>
    </location>
</feature>
<dbReference type="AlphaFoldDB" id="A0A2T2P1J7"/>
<keyword evidence="3" id="KW-0156">Chromatin regulator</keyword>
<dbReference type="GO" id="GO:0035267">
    <property type="term" value="C:NuA4 histone acetyltransferase complex"/>
    <property type="evidence" value="ECO:0007669"/>
    <property type="project" value="TreeGrafter"/>
</dbReference>
<evidence type="ECO:0000256" key="6">
    <source>
        <dbReference type="ARBA" id="ARBA00023242"/>
    </source>
</evidence>
<dbReference type="InterPro" id="IPR012423">
    <property type="entry name" value="Eaf7/MRGBP"/>
</dbReference>
<dbReference type="PANTHER" id="PTHR13581">
    <property type="entry name" value="MRG-BINDING PROTEIN"/>
    <property type="match status" value="1"/>
</dbReference>
<evidence type="ECO:0000256" key="7">
    <source>
        <dbReference type="ARBA" id="ARBA00025178"/>
    </source>
</evidence>
<keyword evidence="6" id="KW-0539">Nucleus</keyword>
<evidence type="ECO:0000256" key="5">
    <source>
        <dbReference type="ARBA" id="ARBA00023163"/>
    </source>
</evidence>
<comment type="function">
    <text evidence="7">Component of the NuA4 histone acetyltransferase complex which is involved in transcriptional activation of selected genes principally by acetylation of nucleosomal histone H4 and H2A. The NuA4 complex is also involved in DNA repair.</text>
</comment>